<evidence type="ECO:0000313" key="11">
    <source>
        <dbReference type="Proteomes" id="UP001595536"/>
    </source>
</evidence>
<evidence type="ECO:0000259" key="9">
    <source>
        <dbReference type="Pfam" id="PF01551"/>
    </source>
</evidence>
<dbReference type="Gene3D" id="2.70.70.10">
    <property type="entry name" value="Glucose Permease (Domain IIA)"/>
    <property type="match status" value="1"/>
</dbReference>
<organism evidence="10 11">
    <name type="scientific">Camelimonas abortus</name>
    <dbReference type="NCBI Taxonomy" id="1017184"/>
    <lineage>
        <taxon>Bacteria</taxon>
        <taxon>Pseudomonadati</taxon>
        <taxon>Pseudomonadota</taxon>
        <taxon>Alphaproteobacteria</taxon>
        <taxon>Hyphomicrobiales</taxon>
        <taxon>Chelatococcaceae</taxon>
        <taxon>Camelimonas</taxon>
    </lineage>
</organism>
<dbReference type="RefSeq" id="WP_376831558.1">
    <property type="nucleotide sequence ID" value="NZ_JBHLWR010000006.1"/>
</dbReference>
<dbReference type="Pfam" id="PF01551">
    <property type="entry name" value="Peptidase_M23"/>
    <property type="match status" value="1"/>
</dbReference>
<keyword evidence="2" id="KW-0645">Protease</keyword>
<evidence type="ECO:0000256" key="1">
    <source>
        <dbReference type="ARBA" id="ARBA00001947"/>
    </source>
</evidence>
<proteinExistence type="predicted"/>
<evidence type="ECO:0000256" key="4">
    <source>
        <dbReference type="ARBA" id="ARBA00022801"/>
    </source>
</evidence>
<dbReference type="PANTHER" id="PTHR21666:SF288">
    <property type="entry name" value="CELL DIVISION PROTEIN YTFB"/>
    <property type="match status" value="1"/>
</dbReference>
<feature type="domain" description="M23ase beta-sheet core" evidence="9">
    <location>
        <begin position="539"/>
        <end position="636"/>
    </location>
</feature>
<evidence type="ECO:0000256" key="6">
    <source>
        <dbReference type="ARBA" id="ARBA00023049"/>
    </source>
</evidence>
<dbReference type="InterPro" id="IPR050570">
    <property type="entry name" value="Cell_wall_metabolism_enzyme"/>
</dbReference>
<evidence type="ECO:0000256" key="3">
    <source>
        <dbReference type="ARBA" id="ARBA00022723"/>
    </source>
</evidence>
<evidence type="ECO:0000256" key="2">
    <source>
        <dbReference type="ARBA" id="ARBA00022670"/>
    </source>
</evidence>
<comment type="cofactor">
    <cofactor evidence="1">
        <name>Zn(2+)</name>
        <dbReference type="ChEBI" id="CHEBI:29105"/>
    </cofactor>
</comment>
<dbReference type="PANTHER" id="PTHR21666">
    <property type="entry name" value="PEPTIDASE-RELATED"/>
    <property type="match status" value="1"/>
</dbReference>
<protein>
    <submittedName>
        <fullName evidence="10">M23 family metallopeptidase</fullName>
        <ecNumber evidence="10">3.4.24.-</ecNumber>
    </submittedName>
</protein>
<keyword evidence="8" id="KW-1133">Transmembrane helix</keyword>
<evidence type="ECO:0000256" key="7">
    <source>
        <dbReference type="SAM" id="MobiDB-lite"/>
    </source>
</evidence>
<dbReference type="SUPFAM" id="SSF51261">
    <property type="entry name" value="Duplicated hybrid motif"/>
    <property type="match status" value="1"/>
</dbReference>
<keyword evidence="11" id="KW-1185">Reference proteome</keyword>
<dbReference type="EMBL" id="JBHRUV010000121">
    <property type="protein sequence ID" value="MFC3267403.1"/>
    <property type="molecule type" value="Genomic_DNA"/>
</dbReference>
<keyword evidence="4 10" id="KW-0378">Hydrolase</keyword>
<comment type="caution">
    <text evidence="10">The sequence shown here is derived from an EMBL/GenBank/DDBJ whole genome shotgun (WGS) entry which is preliminary data.</text>
</comment>
<sequence length="685" mass="74203">MGTNRPETTFPGARYRRRAQRLVAATDIGNEPPLNPVGLSAPRVDRRAVSPRWFFGAVLTGVCGIGLIGSAIYVSLESNASVLRTPEMVNAALRPTPLAGAPVVSGNRGDRLVRFEIAPGARQAFRMPVTLRAGSVEVIKARNFVRIATPLSMTVGQYASDIPAFNPLQMFTDAGGEPEADAQPEVDVSDAEVSLVKSSLTGTEAFSGAGLSEAEAAAQVQQFRQMEATRQTGGSPVLPLPPQLMLSRSLAPIGVGGKAEGQAGEFDLSPTDNPFSRIEVHVIPENLTVLAKSDPQENTAGEELVTLGRDDNIETALRARGASDAEIRAILRALAQRVRIGSVGEGARLRILMTPAHVAHRRILRVMVITDDRVDAIAALDDHGEYVAVEPDRDDGDRRRNRRNRLDEDDDGDSGAPRLYASLYETGLKNGLSRETVANIIRIFAYEFDMDRHISPSDRMEVFMAEDEDGASPELLFAALTVDGETRGVYRYQMPDGTVEYFDRDGKSLKKFLLRKPISEGVLRSGFGMRRHPILGYSKMHTGVDWANKVGTPILAAGDGIVTKAGWHSGYGRHTEIQHKNGYVTTYSHQSAFAKNIRPGVRVRQGQVIGYLGSSGLSTGPHLHYEVLINGRFVNPMRIKVPRGGELDGAALADFRRTRQQVDELMEKASAPRVATTGAGGANAN</sequence>
<dbReference type="InterPro" id="IPR016047">
    <property type="entry name" value="M23ase_b-sheet_dom"/>
</dbReference>
<feature type="region of interest" description="Disordered" evidence="7">
    <location>
        <begin position="389"/>
        <end position="414"/>
    </location>
</feature>
<dbReference type="CDD" id="cd12797">
    <property type="entry name" value="M23_peptidase"/>
    <property type="match status" value="1"/>
</dbReference>
<evidence type="ECO:0000256" key="5">
    <source>
        <dbReference type="ARBA" id="ARBA00022833"/>
    </source>
</evidence>
<gene>
    <name evidence="10" type="ORF">ACFOEX_13785</name>
</gene>
<accession>A0ABV7LIC1</accession>
<dbReference type="EC" id="3.4.24.-" evidence="10"/>
<evidence type="ECO:0000313" key="10">
    <source>
        <dbReference type="EMBL" id="MFC3267403.1"/>
    </source>
</evidence>
<keyword evidence="8" id="KW-0812">Transmembrane</keyword>
<reference evidence="11" key="1">
    <citation type="journal article" date="2019" name="Int. J. Syst. Evol. Microbiol.">
        <title>The Global Catalogue of Microorganisms (GCM) 10K type strain sequencing project: providing services to taxonomists for standard genome sequencing and annotation.</title>
        <authorList>
            <consortium name="The Broad Institute Genomics Platform"/>
            <consortium name="The Broad Institute Genome Sequencing Center for Infectious Disease"/>
            <person name="Wu L."/>
            <person name="Ma J."/>
        </authorList>
    </citation>
    <scope>NUCLEOTIDE SEQUENCE [LARGE SCALE GENOMIC DNA]</scope>
    <source>
        <strain evidence="11">CCM 7941</strain>
    </source>
</reference>
<keyword evidence="6" id="KW-0482">Metalloprotease</keyword>
<keyword evidence="8" id="KW-0472">Membrane</keyword>
<dbReference type="InterPro" id="IPR011055">
    <property type="entry name" value="Dup_hybrid_motif"/>
</dbReference>
<keyword evidence="3" id="KW-0479">Metal-binding</keyword>
<dbReference type="GO" id="GO:0016787">
    <property type="term" value="F:hydrolase activity"/>
    <property type="evidence" value="ECO:0007669"/>
    <property type="project" value="UniProtKB-KW"/>
</dbReference>
<dbReference type="Proteomes" id="UP001595536">
    <property type="component" value="Unassembled WGS sequence"/>
</dbReference>
<feature type="transmembrane region" description="Helical" evidence="8">
    <location>
        <begin position="53"/>
        <end position="76"/>
    </location>
</feature>
<evidence type="ECO:0000256" key="8">
    <source>
        <dbReference type="SAM" id="Phobius"/>
    </source>
</evidence>
<dbReference type="Gene3D" id="3.10.450.350">
    <property type="match status" value="1"/>
</dbReference>
<keyword evidence="5" id="KW-0862">Zinc</keyword>
<name>A0ABV7LIC1_9HYPH</name>